<keyword evidence="3 5" id="KW-1133">Transmembrane helix</keyword>
<evidence type="ECO:0000313" key="7">
    <source>
        <dbReference type="Proteomes" id="UP000295371"/>
    </source>
</evidence>
<dbReference type="PANTHER" id="PTHR10361">
    <property type="entry name" value="SODIUM-BILE ACID COTRANSPORTER"/>
    <property type="match status" value="1"/>
</dbReference>
<feature type="transmembrane region" description="Helical" evidence="5">
    <location>
        <begin position="200"/>
        <end position="221"/>
    </location>
</feature>
<feature type="transmembrane region" description="Helical" evidence="5">
    <location>
        <begin position="107"/>
        <end position="130"/>
    </location>
</feature>
<feature type="transmembrane region" description="Helical" evidence="5">
    <location>
        <begin position="142"/>
        <end position="160"/>
    </location>
</feature>
<dbReference type="InterPro" id="IPR002657">
    <property type="entry name" value="BilAc:Na_symport/Acr3"/>
</dbReference>
<proteinExistence type="predicted"/>
<dbReference type="EMBL" id="SOAW01000001">
    <property type="protein sequence ID" value="TDT34058.1"/>
    <property type="molecule type" value="Genomic_DNA"/>
</dbReference>
<dbReference type="PANTHER" id="PTHR10361:SF28">
    <property type="entry name" value="P3 PROTEIN-RELATED"/>
    <property type="match status" value="1"/>
</dbReference>
<gene>
    <name evidence="6" type="ORF">CLV29_1705</name>
</gene>
<dbReference type="AlphaFoldDB" id="A0A4V3ENK1"/>
<dbReference type="InterPro" id="IPR004710">
    <property type="entry name" value="Bilac:Na_transpt"/>
</dbReference>
<comment type="subcellular location">
    <subcellularLocation>
        <location evidence="1">Membrane</location>
        <topology evidence="1">Multi-pass membrane protein</topology>
    </subcellularLocation>
</comment>
<feature type="transmembrane region" description="Helical" evidence="5">
    <location>
        <begin position="172"/>
        <end position="193"/>
    </location>
</feature>
<dbReference type="OrthoDB" id="9806785at2"/>
<evidence type="ECO:0000313" key="6">
    <source>
        <dbReference type="EMBL" id="TDT34058.1"/>
    </source>
</evidence>
<reference evidence="6 7" key="1">
    <citation type="submission" date="2019-03" db="EMBL/GenBank/DDBJ databases">
        <title>Genomic Encyclopedia of Archaeal and Bacterial Type Strains, Phase II (KMG-II): from individual species to whole genera.</title>
        <authorList>
            <person name="Goeker M."/>
        </authorList>
    </citation>
    <scope>NUCLEOTIDE SEQUENCE [LARGE SCALE GENOMIC DNA]</scope>
    <source>
        <strain evidence="6 7">DSM 24323</strain>
    </source>
</reference>
<keyword evidence="4 5" id="KW-0472">Membrane</keyword>
<evidence type="ECO:0000256" key="2">
    <source>
        <dbReference type="ARBA" id="ARBA00022692"/>
    </source>
</evidence>
<sequence length="331" mass="34441">MSHEVPVTNREAEDRQGYFAVLVFPVLIILGGAVGYFFAEPVSGLSGLVNPLLGVVMFTMGLTLRPVDFALIAKRPLPVLIGVVAQYVIMPSAAVLVTVLLQLPPELAAGVILVGCAPGGTASNVVSYLARGDVALSVTMTSVSTLLAPIMTPLLTLWLAGQYMPVNAASMAITIVQLVLLPVVAGLLIRLLLPRVVDRLLPVLPWLSVATIAVIVAVVVSGSADRLISAGLLVLAAVVLHNVIGMALGYGVAALTGQPYSVRRTVAIEVGMQNSGLAAGLAAQYMSPLAALPAAVFSVWHNMSGALFALLCRRRDQQRALGAPAPDPLPR</sequence>
<dbReference type="GO" id="GO:0016020">
    <property type="term" value="C:membrane"/>
    <property type="evidence" value="ECO:0007669"/>
    <property type="project" value="UniProtKB-SubCell"/>
</dbReference>
<comment type="caution">
    <text evidence="6">The sequence shown here is derived from an EMBL/GenBank/DDBJ whole genome shotgun (WGS) entry which is preliminary data.</text>
</comment>
<feature type="transmembrane region" description="Helical" evidence="5">
    <location>
        <begin position="76"/>
        <end position="101"/>
    </location>
</feature>
<feature type="transmembrane region" description="Helical" evidence="5">
    <location>
        <begin position="227"/>
        <end position="253"/>
    </location>
</feature>
<feature type="transmembrane region" description="Helical" evidence="5">
    <location>
        <begin position="18"/>
        <end position="39"/>
    </location>
</feature>
<keyword evidence="2 5" id="KW-0812">Transmembrane</keyword>
<evidence type="ECO:0000256" key="4">
    <source>
        <dbReference type="ARBA" id="ARBA00023136"/>
    </source>
</evidence>
<dbReference type="InterPro" id="IPR038770">
    <property type="entry name" value="Na+/solute_symporter_sf"/>
</dbReference>
<dbReference type="Pfam" id="PF01758">
    <property type="entry name" value="SBF"/>
    <property type="match status" value="1"/>
</dbReference>
<keyword evidence="7" id="KW-1185">Reference proteome</keyword>
<dbReference type="RefSeq" id="WP_133754481.1">
    <property type="nucleotide sequence ID" value="NZ_SOAW01000001.1"/>
</dbReference>
<dbReference type="Proteomes" id="UP000295371">
    <property type="component" value="Unassembled WGS sequence"/>
</dbReference>
<dbReference type="Gene3D" id="1.20.1530.20">
    <property type="match status" value="1"/>
</dbReference>
<evidence type="ECO:0000256" key="1">
    <source>
        <dbReference type="ARBA" id="ARBA00004141"/>
    </source>
</evidence>
<protein>
    <submittedName>
        <fullName evidence="6">BASS family bile acid:Na+ symporter</fullName>
    </submittedName>
</protein>
<name>A0A4V3ENK1_9ACTN</name>
<accession>A0A4V3ENK1</accession>
<organism evidence="6 7">
    <name type="scientific">Naumannella halotolerans</name>
    <dbReference type="NCBI Taxonomy" id="993414"/>
    <lineage>
        <taxon>Bacteria</taxon>
        <taxon>Bacillati</taxon>
        <taxon>Actinomycetota</taxon>
        <taxon>Actinomycetes</taxon>
        <taxon>Propionibacteriales</taxon>
        <taxon>Propionibacteriaceae</taxon>
        <taxon>Naumannella</taxon>
    </lineage>
</organism>
<evidence type="ECO:0000256" key="5">
    <source>
        <dbReference type="SAM" id="Phobius"/>
    </source>
</evidence>
<evidence type="ECO:0000256" key="3">
    <source>
        <dbReference type="ARBA" id="ARBA00022989"/>
    </source>
</evidence>
<feature type="transmembrane region" description="Helical" evidence="5">
    <location>
        <begin position="45"/>
        <end position="64"/>
    </location>
</feature>